<gene>
    <name evidence="2" type="ORF">HD593_001699</name>
</gene>
<name>A0A7X0NP20_9ACTN</name>
<evidence type="ECO:0000313" key="2">
    <source>
        <dbReference type="EMBL" id="MBB6546904.1"/>
    </source>
</evidence>
<proteinExistence type="predicted"/>
<dbReference type="AlphaFoldDB" id="A0A7X0NP20"/>
<accession>A0A7X0NP20</accession>
<dbReference type="Proteomes" id="UP000565579">
    <property type="component" value="Unassembled WGS sequence"/>
</dbReference>
<dbReference type="RefSeq" id="WP_185101638.1">
    <property type="nucleotide sequence ID" value="NZ_JACHMI010000001.1"/>
</dbReference>
<reference evidence="2 3" key="1">
    <citation type="submission" date="2020-08" db="EMBL/GenBank/DDBJ databases">
        <title>Sequencing the genomes of 1000 actinobacteria strains.</title>
        <authorList>
            <person name="Klenk H.-P."/>
        </authorList>
    </citation>
    <scope>NUCLEOTIDE SEQUENCE [LARGE SCALE GENOMIC DNA]</scope>
    <source>
        <strain evidence="2 3">DSM 43768</strain>
    </source>
</reference>
<feature type="region of interest" description="Disordered" evidence="1">
    <location>
        <begin position="100"/>
        <end position="121"/>
    </location>
</feature>
<keyword evidence="3" id="KW-1185">Reference proteome</keyword>
<protein>
    <submittedName>
        <fullName evidence="2">Uncharacterized protein</fullName>
    </submittedName>
</protein>
<evidence type="ECO:0000313" key="3">
    <source>
        <dbReference type="Proteomes" id="UP000565579"/>
    </source>
</evidence>
<evidence type="ECO:0000256" key="1">
    <source>
        <dbReference type="SAM" id="MobiDB-lite"/>
    </source>
</evidence>
<sequence>MNDAQQPPATGTPTPAVPASLEAIIEQARSARQHHTEDTFRRLGRGERLSAEQIYDTLHAHTVCTWWLLVARHIEYADSGGLRRSQTIARFISWIAPYATDPTPPEPATQAPASGADSERGAALDQLERSLALIRQNAARAFLTQAETLAPACSHQQTPDASPGQEATA</sequence>
<dbReference type="EMBL" id="JACHMI010000001">
    <property type="protein sequence ID" value="MBB6546904.1"/>
    <property type="molecule type" value="Genomic_DNA"/>
</dbReference>
<comment type="caution">
    <text evidence="2">The sequence shown here is derived from an EMBL/GenBank/DDBJ whole genome shotgun (WGS) entry which is preliminary data.</text>
</comment>
<organism evidence="2 3">
    <name type="scientific">Nonomuraea rubra</name>
    <dbReference type="NCBI Taxonomy" id="46180"/>
    <lineage>
        <taxon>Bacteria</taxon>
        <taxon>Bacillati</taxon>
        <taxon>Actinomycetota</taxon>
        <taxon>Actinomycetes</taxon>
        <taxon>Streptosporangiales</taxon>
        <taxon>Streptosporangiaceae</taxon>
        <taxon>Nonomuraea</taxon>
    </lineage>
</organism>